<accession>A0A7J6LV94</accession>
<evidence type="ECO:0000313" key="5">
    <source>
        <dbReference type="Proteomes" id="UP000591131"/>
    </source>
</evidence>
<feature type="region of interest" description="Disordered" evidence="2">
    <location>
        <begin position="847"/>
        <end position="866"/>
    </location>
</feature>
<feature type="domain" description="MINDY deubiquitinase" evidence="3">
    <location>
        <begin position="84"/>
        <end position="349"/>
    </location>
</feature>
<feature type="region of interest" description="Disordered" evidence="2">
    <location>
        <begin position="1"/>
        <end position="43"/>
    </location>
</feature>
<gene>
    <name evidence="4" type="primary">FAM63A</name>
    <name evidence="4" type="ORF">FOL47_005847</name>
</gene>
<dbReference type="InterPro" id="IPR011989">
    <property type="entry name" value="ARM-like"/>
</dbReference>
<comment type="caution">
    <text evidence="4">The sequence shown here is derived from an EMBL/GenBank/DDBJ whole genome shotgun (WGS) entry which is preliminary data.</text>
</comment>
<dbReference type="GO" id="GO:0071944">
    <property type="term" value="C:cell periphery"/>
    <property type="evidence" value="ECO:0007669"/>
    <property type="project" value="TreeGrafter"/>
</dbReference>
<feature type="compositionally biased region" description="Low complexity" evidence="2">
    <location>
        <begin position="1275"/>
        <end position="1293"/>
    </location>
</feature>
<organism evidence="4 5">
    <name type="scientific">Perkinsus chesapeaki</name>
    <name type="common">Clam parasite</name>
    <name type="synonym">Perkinsus andrewsi</name>
    <dbReference type="NCBI Taxonomy" id="330153"/>
    <lineage>
        <taxon>Eukaryota</taxon>
        <taxon>Sar</taxon>
        <taxon>Alveolata</taxon>
        <taxon>Perkinsozoa</taxon>
        <taxon>Perkinsea</taxon>
        <taxon>Perkinsida</taxon>
        <taxon>Perkinsidae</taxon>
        <taxon>Perkinsus</taxon>
    </lineage>
</organism>
<dbReference type="GO" id="GO:0004843">
    <property type="term" value="F:cysteine-type deubiquitinase activity"/>
    <property type="evidence" value="ECO:0007669"/>
    <property type="project" value="InterPro"/>
</dbReference>
<dbReference type="InterPro" id="IPR007518">
    <property type="entry name" value="MINDY"/>
</dbReference>
<dbReference type="EMBL" id="JAAPAO010000323">
    <property type="protein sequence ID" value="KAF4663222.1"/>
    <property type="molecule type" value="Genomic_DNA"/>
</dbReference>
<evidence type="ECO:0000313" key="4">
    <source>
        <dbReference type="EMBL" id="KAF4663222.1"/>
    </source>
</evidence>
<keyword evidence="5" id="KW-1185">Reference proteome</keyword>
<proteinExistence type="predicted"/>
<feature type="region of interest" description="Disordered" evidence="2">
    <location>
        <begin position="401"/>
        <end position="423"/>
    </location>
</feature>
<dbReference type="Pfam" id="PF04424">
    <property type="entry name" value="MINDY_DUB"/>
    <property type="match status" value="1"/>
</dbReference>
<dbReference type="PANTHER" id="PTHR18063:SF6">
    <property type="entry name" value="UBIQUITIN CARBOXYL-TERMINAL HYDROLASE"/>
    <property type="match status" value="1"/>
</dbReference>
<feature type="region of interest" description="Disordered" evidence="2">
    <location>
        <begin position="1257"/>
        <end position="1312"/>
    </location>
</feature>
<dbReference type="InterPro" id="IPR033979">
    <property type="entry name" value="MINDY_domain"/>
</dbReference>
<dbReference type="GO" id="GO:0016807">
    <property type="term" value="F:cysteine-type carboxypeptidase activity"/>
    <property type="evidence" value="ECO:0007669"/>
    <property type="project" value="TreeGrafter"/>
</dbReference>
<feature type="repeat" description="HEAT" evidence="1">
    <location>
        <begin position="587"/>
        <end position="626"/>
    </location>
</feature>
<evidence type="ECO:0000256" key="2">
    <source>
        <dbReference type="SAM" id="MobiDB-lite"/>
    </source>
</evidence>
<feature type="compositionally biased region" description="Low complexity" evidence="2">
    <location>
        <begin position="24"/>
        <end position="36"/>
    </location>
</feature>
<name>A0A7J6LV94_PERCH</name>
<dbReference type="SUPFAM" id="SSF48371">
    <property type="entry name" value="ARM repeat"/>
    <property type="match status" value="1"/>
</dbReference>
<dbReference type="Gene3D" id="1.25.10.10">
    <property type="entry name" value="Leucine-rich Repeat Variant"/>
    <property type="match status" value="2"/>
</dbReference>
<dbReference type="Proteomes" id="UP000591131">
    <property type="component" value="Unassembled WGS sequence"/>
</dbReference>
<reference evidence="4 5" key="1">
    <citation type="submission" date="2020-04" db="EMBL/GenBank/DDBJ databases">
        <title>Perkinsus chesapeaki whole genome sequence.</title>
        <authorList>
            <person name="Bogema D.R."/>
        </authorList>
    </citation>
    <scope>NUCLEOTIDE SEQUENCE [LARGE SCALE GENOMIC DNA]</scope>
    <source>
        <strain evidence="4">ATCC PRA-425</strain>
    </source>
</reference>
<evidence type="ECO:0000256" key="1">
    <source>
        <dbReference type="PROSITE-ProRule" id="PRU00103"/>
    </source>
</evidence>
<feature type="region of interest" description="Disordered" evidence="2">
    <location>
        <begin position="1007"/>
        <end position="1027"/>
    </location>
</feature>
<dbReference type="OrthoDB" id="10261212at2759"/>
<dbReference type="GO" id="GO:0005829">
    <property type="term" value="C:cytosol"/>
    <property type="evidence" value="ECO:0007669"/>
    <property type="project" value="TreeGrafter"/>
</dbReference>
<feature type="compositionally biased region" description="Low complexity" evidence="2">
    <location>
        <begin position="1007"/>
        <end position="1018"/>
    </location>
</feature>
<dbReference type="GO" id="GO:0071108">
    <property type="term" value="P:protein K48-linked deubiquitination"/>
    <property type="evidence" value="ECO:0007669"/>
    <property type="project" value="TreeGrafter"/>
</dbReference>
<keyword evidence="4" id="KW-0378">Hydrolase</keyword>
<protein>
    <submittedName>
        <fullName evidence="4">Ubiquitin carboxyl-terminal hydrolase MINDY-1</fullName>
    </submittedName>
</protein>
<sequence length="1423" mass="153773">MSTNPPPPTNPAAQRGVSIEESVPMEAPANAPPAEAGTQAAQLGSAANPVPAVVVAQGVPLPGQEGQVPHQVPQEDMSSPIPNHYRIKHTELLGSERSFLLQSENGPCPLLAVANVLLLRNKLQLHKDMSSISFDDLVSRIANVMFDANQGGQDDVAQGLEDAVTLLPSLNKGLDVNVKFGSCDGFEFTPELGVFDLLDITLLHGWVVSKDDMSAFPVLGALSYNQAIEKVVTFNDMQAQALEGREDGSTTAEPGAYEDGLIVSQWLDDNKSQMTYDGLSQIMEKLRDNELAVLFRNNHFVTVFKPSPDAEGETHLYALATDIGFGSSSVVWERLDTLDGDTLYYDAQFHRATGQSPASRQALNAAEQDPDYLLALSLQMDDDERARRRPQTYVGPMGVAMVTDRNDGNQQGGRQPQEGERRRKKKFCAIISWSGMQYLFGRRRGSIESLAGSDGVREPEFIAAVHPGLEYISQLSPLNRLVLMLKPPGRSGQLPFDKHQRSVDAATVGRACAPHIRVAAIKQLPETCYSVGYEEAAEYILPLVLARLAADPDPTIRQALLDTVGELAAFLILSDPDQGYSVVVRKLFPIVAKILVEDKSSEVRTKAAAAISTLAVHMRSHDHGETVLTTLLRMSQTPANAAGLGALGDDDNDVQGGQSYGTAATAAVQLMGHLSSTLGPEICSQYIVAQLNSLTEERCPKVRRAVAGSMAEVAAVVGPTLTLTKIYPFFSHLTQDPHWAVRKSAFDSMHLFLMELLRGAGDHDVNGSSPQTDSLLDKAVCELLTAMAEALVSDTSWWVRKAAMLKVGYVIAACGPLMSHKKVFEIVDPLVVQFSDLILSHSSSLSQLSSRDSTSGNKHSEEGTSLGGAELSREVLFHSAFTFAGVARSVLSGPQDPTVLWSERFQRPLQALLYCSDSKVRRPIIASLHFLITSCGDRCQEVFEDCTLAVIQILAAPQGLAEERILLLRDAVEVIVRRLEPKSVLTNRILRVLTTIASATAAASPRSRSSMSLSSMSSRGDDKNITVTDTTGWRQKGELAKTVRKLIRSLGDVEGELEDSVQASSVKSLMTIWLTLLGATTPPISRISAQAAPEVFKCVAIPADMKRRTVAFLVKKFASSKSFSKRHVFVELCKQVLIAALTGDGAAPTRLSGEARYFLTLLATTGHDACVHIRQAVASALSALSPFPASCPDDILEIIHTLQEDDDREVKRCARGITVQSIASRGGHYHGWSLDWALETGYELLPSAPGDDYTIAWVVDGDDHSGHSSPPSPAPQHSSSSSSFDGGTGSSDHGILDDDDDEDELHDTSNSIRKSSLAVDSIHHCDTPRSVPGRHLAGGGASSFYIGAEDSDNDLSEEVPDADDFTVDDCRELDDESVGRLPLPLETSRESTNDIEDVFDQTDWTTATLSPSSRGISFDESPT</sequence>
<dbReference type="GO" id="GO:1990380">
    <property type="term" value="F:K48-linked deubiquitinase activity"/>
    <property type="evidence" value="ECO:0007669"/>
    <property type="project" value="InterPro"/>
</dbReference>
<feature type="compositionally biased region" description="Pro residues" evidence="2">
    <location>
        <begin position="1"/>
        <end position="10"/>
    </location>
</feature>
<dbReference type="InterPro" id="IPR021133">
    <property type="entry name" value="HEAT_type_2"/>
</dbReference>
<dbReference type="PROSITE" id="PS50077">
    <property type="entry name" value="HEAT_REPEAT"/>
    <property type="match status" value="1"/>
</dbReference>
<evidence type="ECO:0000259" key="3">
    <source>
        <dbReference type="Pfam" id="PF04424"/>
    </source>
</evidence>
<dbReference type="PANTHER" id="PTHR18063">
    <property type="entry name" value="NF-E2 INDUCIBLE PROTEIN"/>
    <property type="match status" value="1"/>
</dbReference>
<dbReference type="InterPro" id="IPR016024">
    <property type="entry name" value="ARM-type_fold"/>
</dbReference>